<accession>A0A8J4H2Q6</accession>
<dbReference type="Gene3D" id="3.40.50.880">
    <property type="match status" value="1"/>
</dbReference>
<evidence type="ECO:0000259" key="1">
    <source>
        <dbReference type="Pfam" id="PF06283"/>
    </source>
</evidence>
<dbReference type="CDD" id="cd03143">
    <property type="entry name" value="A4_beta-galactosidase_middle_domain"/>
    <property type="match status" value="1"/>
</dbReference>
<keyword evidence="3" id="KW-1185">Reference proteome</keyword>
<sequence>MENKKWYEKQLRMIQTVLREPDIVDYNAEAIAHYLESVHANTFIINGGGIIDFFRHDLETANPNPFMSADQDILKDITEACHKRGIKVIVRMDFRGVDKKIYDLNPDWFAMDEHGQPMFWADLPHIPNPLYAPCYLSYYRNEHAFKLSEILLERYDIDGIWENAPFQNRVCYCERCSTRYREEMGKELPRGGDFADASYDEYRAWKAGNLNEHLARYRKVIKKYGEDKIYCAEIFGLFYETYTKNSSDLYQVKDHFDFLVTPLFTANHEPLNAPSTLIKFLKGLEPDKTPVMLFGHLGTNNELRYVASSVPETRIWLWEAVSSGGSVWDVTFNGQHPGATYDRRNALLCQDIYAYMEKYEDILSAQHAEADVTIFYSRASNNTFNKADRQKDAYITHIIGLEQMLLGEKLQYNFLLDQDLSEETLSKVKVLVIPNGACLSDEEIRLIRQYVHGGGKIISTYETSLYDEHGRERNDFGLGEVFGCSFTGLRKDGSHYGYQYVKHAQAHPMTQGFEQTELLANWGTNLLVSPKDGAVCPLTFVPQIYPQSPERAWPRSFETKFPTCVVHNYGQGQSVYFPFGVDKQVWMHGHQDFRTLLANACRMLLGGAQKLKSNAPQSVHFQLNRIADSSDYVVHAINTTSAPFRPVLEIIPLHHIEVELTLPVSVEPAVEPMHAEGSIQVKEIEGLDGGGYRIRLAIETLKEYASFRIKA</sequence>
<evidence type="ECO:0000313" key="3">
    <source>
        <dbReference type="Proteomes" id="UP000677918"/>
    </source>
</evidence>
<dbReference type="InterPro" id="IPR029062">
    <property type="entry name" value="Class_I_gatase-like"/>
</dbReference>
<dbReference type="InterPro" id="IPR028212">
    <property type="entry name" value="GHL6"/>
</dbReference>
<dbReference type="InterPro" id="IPR029010">
    <property type="entry name" value="ThuA-like"/>
</dbReference>
<name>A0A8J4H2Q6_9BACL</name>
<dbReference type="SUPFAM" id="SSF51445">
    <property type="entry name" value="(Trans)glycosidases"/>
    <property type="match status" value="1"/>
</dbReference>
<reference evidence="2" key="1">
    <citation type="submission" date="2021-04" db="EMBL/GenBank/DDBJ databases">
        <title>Draft genome sequence of Xylanibacillus composti strain K13.</title>
        <authorList>
            <person name="Uke A."/>
            <person name="Chhe C."/>
            <person name="Baramee S."/>
            <person name="Kosugi A."/>
        </authorList>
    </citation>
    <scope>NUCLEOTIDE SEQUENCE</scope>
    <source>
        <strain evidence="2">K13</strain>
    </source>
</reference>
<comment type="caution">
    <text evidence="2">The sequence shown here is derived from an EMBL/GenBank/DDBJ whole genome shotgun (WGS) entry which is preliminary data.</text>
</comment>
<dbReference type="SUPFAM" id="SSF52317">
    <property type="entry name" value="Class I glutamine amidotransferase-like"/>
    <property type="match status" value="1"/>
</dbReference>
<gene>
    <name evidence="2" type="ORF">XYCOK13_26180</name>
</gene>
<protein>
    <recommendedName>
        <fullName evidence="1">ThuA-like domain-containing protein</fullName>
    </recommendedName>
</protein>
<feature type="domain" description="ThuA-like" evidence="1">
    <location>
        <begin position="398"/>
        <end position="601"/>
    </location>
</feature>
<evidence type="ECO:0000313" key="2">
    <source>
        <dbReference type="EMBL" id="GIQ69794.1"/>
    </source>
</evidence>
<organism evidence="2 3">
    <name type="scientific">Xylanibacillus composti</name>
    <dbReference type="NCBI Taxonomy" id="1572762"/>
    <lineage>
        <taxon>Bacteria</taxon>
        <taxon>Bacillati</taxon>
        <taxon>Bacillota</taxon>
        <taxon>Bacilli</taxon>
        <taxon>Bacillales</taxon>
        <taxon>Paenibacillaceae</taxon>
        <taxon>Xylanibacillus</taxon>
    </lineage>
</organism>
<proteinExistence type="predicted"/>
<dbReference type="Pfam" id="PF06283">
    <property type="entry name" value="ThuA"/>
    <property type="match status" value="1"/>
</dbReference>
<dbReference type="InterPro" id="IPR017853">
    <property type="entry name" value="GH"/>
</dbReference>
<dbReference type="Gene3D" id="3.20.20.80">
    <property type="entry name" value="Glycosidases"/>
    <property type="match status" value="2"/>
</dbReference>
<dbReference type="EMBL" id="BOVK01000032">
    <property type="protein sequence ID" value="GIQ69794.1"/>
    <property type="molecule type" value="Genomic_DNA"/>
</dbReference>
<dbReference type="Pfam" id="PF14871">
    <property type="entry name" value="GHL6"/>
    <property type="match status" value="1"/>
</dbReference>
<dbReference type="RefSeq" id="WP_213412577.1">
    <property type="nucleotide sequence ID" value="NZ_BOVK01000032.1"/>
</dbReference>
<dbReference type="Proteomes" id="UP000677918">
    <property type="component" value="Unassembled WGS sequence"/>
</dbReference>
<dbReference type="AlphaFoldDB" id="A0A8J4H2Q6"/>